<evidence type="ECO:0000313" key="2">
    <source>
        <dbReference type="EMBL" id="CAL1540029.1"/>
    </source>
</evidence>
<name>A0AAV2I1T1_LYMST</name>
<comment type="caution">
    <text evidence="2">The sequence shown here is derived from an EMBL/GenBank/DDBJ whole genome shotgun (WGS) entry which is preliminary data.</text>
</comment>
<sequence length="114" mass="12868">MKPTEQRVILKDREQFKILNFGLPITSLIVSAIILIIELCKQSQLPAFAEDAPPGGPFETLCLDCVQLLSESQYPYFSEPLLNNLHVKIKDGRRQCCFNNTDQLNTLTTLVGKM</sequence>
<dbReference type="Proteomes" id="UP001497497">
    <property type="component" value="Unassembled WGS sequence"/>
</dbReference>
<evidence type="ECO:0000256" key="1">
    <source>
        <dbReference type="SAM" id="Phobius"/>
    </source>
</evidence>
<proteinExistence type="predicted"/>
<keyword evidence="1" id="KW-1133">Transmembrane helix</keyword>
<dbReference type="AlphaFoldDB" id="A0AAV2I1T1"/>
<evidence type="ECO:0000313" key="3">
    <source>
        <dbReference type="Proteomes" id="UP001497497"/>
    </source>
</evidence>
<organism evidence="2 3">
    <name type="scientific">Lymnaea stagnalis</name>
    <name type="common">Great pond snail</name>
    <name type="synonym">Helix stagnalis</name>
    <dbReference type="NCBI Taxonomy" id="6523"/>
    <lineage>
        <taxon>Eukaryota</taxon>
        <taxon>Metazoa</taxon>
        <taxon>Spiralia</taxon>
        <taxon>Lophotrochozoa</taxon>
        <taxon>Mollusca</taxon>
        <taxon>Gastropoda</taxon>
        <taxon>Heterobranchia</taxon>
        <taxon>Euthyneura</taxon>
        <taxon>Panpulmonata</taxon>
        <taxon>Hygrophila</taxon>
        <taxon>Lymnaeoidea</taxon>
        <taxon>Lymnaeidae</taxon>
        <taxon>Lymnaea</taxon>
    </lineage>
</organism>
<keyword evidence="1" id="KW-0812">Transmembrane</keyword>
<reference evidence="2 3" key="1">
    <citation type="submission" date="2024-04" db="EMBL/GenBank/DDBJ databases">
        <authorList>
            <consortium name="Genoscope - CEA"/>
            <person name="William W."/>
        </authorList>
    </citation>
    <scope>NUCLEOTIDE SEQUENCE [LARGE SCALE GENOMIC DNA]</scope>
</reference>
<protein>
    <submittedName>
        <fullName evidence="2">Uncharacterized protein</fullName>
    </submittedName>
</protein>
<keyword evidence="3" id="KW-1185">Reference proteome</keyword>
<keyword evidence="1" id="KW-0472">Membrane</keyword>
<feature type="transmembrane region" description="Helical" evidence="1">
    <location>
        <begin position="21"/>
        <end position="39"/>
    </location>
</feature>
<gene>
    <name evidence="2" type="ORF">GSLYS_00013762001</name>
</gene>
<dbReference type="EMBL" id="CAXITT010000367">
    <property type="protein sequence ID" value="CAL1540029.1"/>
    <property type="molecule type" value="Genomic_DNA"/>
</dbReference>
<accession>A0AAV2I1T1</accession>